<comment type="caution">
    <text evidence="2">The sequence shown here is derived from an EMBL/GenBank/DDBJ whole genome shotgun (WGS) entry which is preliminary data.</text>
</comment>
<evidence type="ECO:0000259" key="1">
    <source>
        <dbReference type="PROSITE" id="PS51500"/>
    </source>
</evidence>
<dbReference type="GO" id="GO:0046983">
    <property type="term" value="F:protein dimerization activity"/>
    <property type="evidence" value="ECO:0007669"/>
    <property type="project" value="InterPro"/>
</dbReference>
<dbReference type="RefSeq" id="WP_259866107.1">
    <property type="nucleotide sequence ID" value="NZ_JAMQJZ010000013.1"/>
</dbReference>
<dbReference type="EMBL" id="JAMQJZ010000013">
    <property type="protein sequence ID" value="MDC3421767.1"/>
    <property type="molecule type" value="Genomic_DNA"/>
</dbReference>
<dbReference type="GO" id="GO:0006355">
    <property type="term" value="P:regulation of DNA-templated transcription"/>
    <property type="evidence" value="ECO:0007669"/>
    <property type="project" value="InterPro"/>
</dbReference>
<dbReference type="AlphaFoldDB" id="A0A9X3WKH1"/>
<sequence>MGELGSETVDKEWILLMITAKHLGLTAEEIREFLNSDESNIQH</sequence>
<dbReference type="InterPro" id="IPR036281">
    <property type="entry name" value="SinR/SinI_dimer_dom_sf"/>
</dbReference>
<organism evidence="2 3">
    <name type="scientific">Aquibacillus koreensis</name>
    <dbReference type="NCBI Taxonomy" id="279446"/>
    <lineage>
        <taxon>Bacteria</taxon>
        <taxon>Bacillati</taxon>
        <taxon>Bacillota</taxon>
        <taxon>Bacilli</taxon>
        <taxon>Bacillales</taxon>
        <taxon>Bacillaceae</taxon>
        <taxon>Aquibacillus</taxon>
    </lineage>
</organism>
<evidence type="ECO:0000313" key="2">
    <source>
        <dbReference type="EMBL" id="MDC3421767.1"/>
    </source>
</evidence>
<accession>A0A9X3WKH1</accession>
<protein>
    <submittedName>
        <fullName evidence="2">Anti-repressor SinI family protein</fullName>
    </submittedName>
</protein>
<dbReference type="Pfam" id="PF08671">
    <property type="entry name" value="SinI"/>
    <property type="match status" value="1"/>
</dbReference>
<reference evidence="2" key="1">
    <citation type="submission" date="2022-06" db="EMBL/GenBank/DDBJ databases">
        <title>Aquibacillus sp. a new bacterium isolated from soil saline samples.</title>
        <authorList>
            <person name="Galisteo C."/>
            <person name="De La Haba R."/>
            <person name="Sanchez-Porro C."/>
            <person name="Ventosa A."/>
        </authorList>
    </citation>
    <scope>NUCLEOTIDE SEQUENCE</scope>
    <source>
        <strain evidence="2">JCM 12387</strain>
    </source>
</reference>
<dbReference type="InterPro" id="IPR010981">
    <property type="entry name" value="SinR/SinI_dimer_dom"/>
</dbReference>
<evidence type="ECO:0000313" key="3">
    <source>
        <dbReference type="Proteomes" id="UP001145072"/>
    </source>
</evidence>
<gene>
    <name evidence="2" type="ORF">NC661_15445</name>
</gene>
<dbReference type="PROSITE" id="PS51500">
    <property type="entry name" value="SIN"/>
    <property type="match status" value="1"/>
</dbReference>
<feature type="domain" description="Sin" evidence="1">
    <location>
        <begin position="1"/>
        <end position="38"/>
    </location>
</feature>
<keyword evidence="3" id="KW-1185">Reference proteome</keyword>
<dbReference type="SUPFAM" id="SSF47406">
    <property type="entry name" value="SinR repressor dimerisation domain-like"/>
    <property type="match status" value="1"/>
</dbReference>
<name>A0A9X3WKH1_9BACI</name>
<proteinExistence type="predicted"/>
<dbReference type="Proteomes" id="UP001145072">
    <property type="component" value="Unassembled WGS sequence"/>
</dbReference>